<organism evidence="1">
    <name type="scientific">Anguilla anguilla</name>
    <name type="common">European freshwater eel</name>
    <name type="synonym">Muraena anguilla</name>
    <dbReference type="NCBI Taxonomy" id="7936"/>
    <lineage>
        <taxon>Eukaryota</taxon>
        <taxon>Metazoa</taxon>
        <taxon>Chordata</taxon>
        <taxon>Craniata</taxon>
        <taxon>Vertebrata</taxon>
        <taxon>Euteleostomi</taxon>
        <taxon>Actinopterygii</taxon>
        <taxon>Neopterygii</taxon>
        <taxon>Teleostei</taxon>
        <taxon>Anguilliformes</taxon>
        <taxon>Anguillidae</taxon>
        <taxon>Anguilla</taxon>
    </lineage>
</organism>
<reference evidence="1" key="1">
    <citation type="submission" date="2014-11" db="EMBL/GenBank/DDBJ databases">
        <authorList>
            <person name="Amaro Gonzalez C."/>
        </authorList>
    </citation>
    <scope>NUCLEOTIDE SEQUENCE</scope>
</reference>
<evidence type="ECO:0000313" key="1">
    <source>
        <dbReference type="EMBL" id="JAH79939.1"/>
    </source>
</evidence>
<name>A0A0E9VP81_ANGAN</name>
<dbReference type="AlphaFoldDB" id="A0A0E9VP81"/>
<sequence length="30" mass="3606">MYGVLQKSLCELLVFTKTNTVSFWICYVYR</sequence>
<protein>
    <submittedName>
        <fullName evidence="1">Uncharacterized protein</fullName>
    </submittedName>
</protein>
<reference evidence="1" key="2">
    <citation type="journal article" date="2015" name="Fish Shellfish Immunol.">
        <title>Early steps in the European eel (Anguilla anguilla)-Vibrio vulnificus interaction in the gills: Role of the RtxA13 toxin.</title>
        <authorList>
            <person name="Callol A."/>
            <person name="Pajuelo D."/>
            <person name="Ebbesson L."/>
            <person name="Teles M."/>
            <person name="MacKenzie S."/>
            <person name="Amaro C."/>
        </authorList>
    </citation>
    <scope>NUCLEOTIDE SEQUENCE</scope>
</reference>
<proteinExistence type="predicted"/>
<accession>A0A0E9VP81</accession>
<dbReference type="EMBL" id="GBXM01028638">
    <property type="protein sequence ID" value="JAH79939.1"/>
    <property type="molecule type" value="Transcribed_RNA"/>
</dbReference>